<dbReference type="InterPro" id="IPR003598">
    <property type="entry name" value="Ig_sub2"/>
</dbReference>
<evidence type="ECO:0000256" key="5">
    <source>
        <dbReference type="ARBA" id="ARBA00023319"/>
    </source>
</evidence>
<feature type="transmembrane region" description="Helical" evidence="6">
    <location>
        <begin position="249"/>
        <end position="268"/>
    </location>
</feature>
<dbReference type="GO" id="GO:0005886">
    <property type="term" value="C:plasma membrane"/>
    <property type="evidence" value="ECO:0007669"/>
    <property type="project" value="TreeGrafter"/>
</dbReference>
<evidence type="ECO:0000259" key="7">
    <source>
        <dbReference type="PROSITE" id="PS50835"/>
    </source>
</evidence>
<gene>
    <name evidence="8" type="ORF">CCH79_00001861</name>
</gene>
<dbReference type="InterPro" id="IPR013151">
    <property type="entry name" value="Immunoglobulin_dom"/>
</dbReference>
<dbReference type="SMART" id="SM00408">
    <property type="entry name" value="IGc2"/>
    <property type="match status" value="2"/>
</dbReference>
<dbReference type="CDD" id="cd00096">
    <property type="entry name" value="Ig"/>
    <property type="match status" value="1"/>
</dbReference>
<keyword evidence="3" id="KW-1015">Disulfide bond</keyword>
<comment type="caution">
    <text evidence="8">The sequence shown here is derived from an EMBL/GenBank/DDBJ whole genome shotgun (WGS) entry which is preliminary data.</text>
</comment>
<dbReference type="STRING" id="33528.ENSGAFP00000000618"/>
<keyword evidence="9" id="KW-1185">Reference proteome</keyword>
<feature type="non-terminal residue" evidence="8">
    <location>
        <position position="276"/>
    </location>
</feature>
<dbReference type="SMART" id="SM00409">
    <property type="entry name" value="IG"/>
    <property type="match status" value="2"/>
</dbReference>
<keyword evidence="5" id="KW-0393">Immunoglobulin domain</keyword>
<dbReference type="PANTHER" id="PTHR11640:SF31">
    <property type="entry name" value="IRREGULAR CHIASM C-ROUGHEST PROTEIN-RELATED"/>
    <property type="match status" value="1"/>
</dbReference>
<reference evidence="8 9" key="1">
    <citation type="journal article" date="2018" name="G3 (Bethesda)">
        <title>A High-Quality Reference Genome for the Invasive Mosquitofish Gambusia affinis Using a Chicago Library.</title>
        <authorList>
            <person name="Hoffberg S.L."/>
            <person name="Troendle N.J."/>
            <person name="Glenn T.C."/>
            <person name="Mahmud O."/>
            <person name="Louha S."/>
            <person name="Chalopin D."/>
            <person name="Bennetzen J.L."/>
            <person name="Mauricio R."/>
        </authorList>
    </citation>
    <scope>NUCLEOTIDE SEQUENCE [LARGE SCALE GENOMIC DNA]</scope>
    <source>
        <strain evidence="8">NE01/NJP1002.9</strain>
        <tissue evidence="8">Muscle</tissue>
    </source>
</reference>
<name>A0A315VUK2_GAMAF</name>
<evidence type="ECO:0000256" key="3">
    <source>
        <dbReference type="ARBA" id="ARBA00023157"/>
    </source>
</evidence>
<dbReference type="GO" id="GO:0050839">
    <property type="term" value="F:cell adhesion molecule binding"/>
    <property type="evidence" value="ECO:0007669"/>
    <property type="project" value="TreeGrafter"/>
</dbReference>
<feature type="domain" description="Ig-like" evidence="7">
    <location>
        <begin position="61"/>
        <end position="145"/>
    </location>
</feature>
<dbReference type="GO" id="GO:0098609">
    <property type="term" value="P:cell-cell adhesion"/>
    <property type="evidence" value="ECO:0007669"/>
    <property type="project" value="TreeGrafter"/>
</dbReference>
<accession>A0A315VUK2</accession>
<evidence type="ECO:0000256" key="2">
    <source>
        <dbReference type="ARBA" id="ARBA00023136"/>
    </source>
</evidence>
<keyword evidence="6" id="KW-1133">Transmembrane helix</keyword>
<dbReference type="Proteomes" id="UP000250572">
    <property type="component" value="Unassembled WGS sequence"/>
</dbReference>
<proteinExistence type="predicted"/>
<evidence type="ECO:0000256" key="1">
    <source>
        <dbReference type="ARBA" id="ARBA00004479"/>
    </source>
</evidence>
<evidence type="ECO:0000256" key="4">
    <source>
        <dbReference type="ARBA" id="ARBA00023180"/>
    </source>
</evidence>
<dbReference type="InterPro" id="IPR003599">
    <property type="entry name" value="Ig_sub"/>
</dbReference>
<keyword evidence="6" id="KW-0812">Transmembrane</keyword>
<keyword evidence="4" id="KW-0325">Glycoprotein</keyword>
<dbReference type="Gene3D" id="2.60.40.10">
    <property type="entry name" value="Immunoglobulins"/>
    <property type="match status" value="2"/>
</dbReference>
<evidence type="ECO:0000313" key="8">
    <source>
        <dbReference type="EMBL" id="PWA23084.1"/>
    </source>
</evidence>
<sequence>MIQAVMRVFSLKTVPGEEIMDKSSPGKTIEMKLMVSIALLFLLPSYASQTSVVRIDSFPIPSTEGVIQTETQETVSLSCILTGTPDDKELVWLRNGAMIKLDDGNKENGSSVCIHPVIHEDEGATFTCQLKSNSSHSASVTLNVTYHAALNGTEEVTQEEEESLNLQCDMRANPLVTSVTWKLNGTIVDLSTGGFIISNDGFNTKLHVKRVDRSLHEGEYQCTVTSPVYGDRNKIFHVTVTDKTIKFPLVPMIAGLVVVGLTALLAIVSRWRMIAR</sequence>
<evidence type="ECO:0000256" key="6">
    <source>
        <dbReference type="SAM" id="Phobius"/>
    </source>
</evidence>
<dbReference type="EMBL" id="NHOQ01001678">
    <property type="protein sequence ID" value="PWA23084.1"/>
    <property type="molecule type" value="Genomic_DNA"/>
</dbReference>
<dbReference type="GO" id="GO:0005911">
    <property type="term" value="C:cell-cell junction"/>
    <property type="evidence" value="ECO:0007669"/>
    <property type="project" value="TreeGrafter"/>
</dbReference>
<dbReference type="InterPro" id="IPR013783">
    <property type="entry name" value="Ig-like_fold"/>
</dbReference>
<keyword evidence="2 6" id="KW-0472">Membrane</keyword>
<dbReference type="AlphaFoldDB" id="A0A315VUK2"/>
<comment type="subcellular location">
    <subcellularLocation>
        <location evidence="1">Membrane</location>
        <topology evidence="1">Single-pass type I membrane protein</topology>
    </subcellularLocation>
</comment>
<dbReference type="SUPFAM" id="SSF48726">
    <property type="entry name" value="Immunoglobulin"/>
    <property type="match status" value="2"/>
</dbReference>
<organism evidence="8 9">
    <name type="scientific">Gambusia affinis</name>
    <name type="common">Western mosquitofish</name>
    <name type="synonym">Heterandria affinis</name>
    <dbReference type="NCBI Taxonomy" id="33528"/>
    <lineage>
        <taxon>Eukaryota</taxon>
        <taxon>Metazoa</taxon>
        <taxon>Chordata</taxon>
        <taxon>Craniata</taxon>
        <taxon>Vertebrata</taxon>
        <taxon>Euteleostomi</taxon>
        <taxon>Actinopterygii</taxon>
        <taxon>Neopterygii</taxon>
        <taxon>Teleostei</taxon>
        <taxon>Neoteleostei</taxon>
        <taxon>Acanthomorphata</taxon>
        <taxon>Ovalentaria</taxon>
        <taxon>Atherinomorphae</taxon>
        <taxon>Cyprinodontiformes</taxon>
        <taxon>Poeciliidae</taxon>
        <taxon>Poeciliinae</taxon>
        <taxon>Gambusia</taxon>
    </lineage>
</organism>
<dbReference type="InterPro" id="IPR036179">
    <property type="entry name" value="Ig-like_dom_sf"/>
</dbReference>
<dbReference type="InterPro" id="IPR051275">
    <property type="entry name" value="Cell_adhesion_signaling"/>
</dbReference>
<dbReference type="PROSITE" id="PS50835">
    <property type="entry name" value="IG_LIKE"/>
    <property type="match status" value="2"/>
</dbReference>
<dbReference type="Pfam" id="PF13927">
    <property type="entry name" value="Ig_3"/>
    <property type="match status" value="1"/>
</dbReference>
<dbReference type="Pfam" id="PF00047">
    <property type="entry name" value="ig"/>
    <property type="match status" value="1"/>
</dbReference>
<protein>
    <recommendedName>
        <fullName evidence="7">Ig-like domain-containing protein</fullName>
    </recommendedName>
</protein>
<dbReference type="PANTHER" id="PTHR11640">
    <property type="entry name" value="NEPHRIN"/>
    <property type="match status" value="1"/>
</dbReference>
<evidence type="ECO:0000313" key="9">
    <source>
        <dbReference type="Proteomes" id="UP000250572"/>
    </source>
</evidence>
<dbReference type="InterPro" id="IPR007110">
    <property type="entry name" value="Ig-like_dom"/>
</dbReference>
<feature type="domain" description="Ig-like" evidence="7">
    <location>
        <begin position="160"/>
        <end position="241"/>
    </location>
</feature>